<keyword evidence="1" id="KW-0812">Transmembrane</keyword>
<sequence>MTSTEPSHSRRPHGRDASIDILRGLALITITINHITGFTDRMHMAGMQFPTLTLWGFSSAAEIFFLLSGYLVGAVYFSAAKDPSIGQFAGKVWPRTGKLYVYNLLLFLALLPLCLNSPDLARLSFYSWFIQKGPASLVDFLILYVQPYCLEILVTYMALLGTAPLFALLLRWQPLVALAGSAALYWFAHEHAWFNIIGGSPVGDWRWNFNPASWQLIFFGALAAGRYRLLAKMEKRAEGNWHWLVPPVLLFAGLTILFLAQGWYSFEVLYQSKIRIGPVRVAHALSVCWLIMSILWMWPRLQRTWPMRQCAVIGSNSLQTFVVSVALSYAAGFVWIEHWPTHHAYMALCIGSVLALGLFANLYMRWKNR</sequence>
<comment type="caution">
    <text evidence="2">The sequence shown here is derived from an EMBL/GenBank/DDBJ whole genome shotgun (WGS) entry which is preliminary data.</text>
</comment>
<feature type="transmembrane region" description="Helical" evidence="1">
    <location>
        <begin position="100"/>
        <end position="121"/>
    </location>
</feature>
<feature type="transmembrane region" description="Helical" evidence="1">
    <location>
        <begin position="21"/>
        <end position="39"/>
    </location>
</feature>
<feature type="transmembrane region" description="Helical" evidence="1">
    <location>
        <begin position="212"/>
        <end position="229"/>
    </location>
</feature>
<keyword evidence="3" id="KW-1185">Reference proteome</keyword>
<dbReference type="Pfam" id="PF10129">
    <property type="entry name" value="OpgC_C"/>
    <property type="match status" value="1"/>
</dbReference>
<evidence type="ECO:0000313" key="2">
    <source>
        <dbReference type="EMBL" id="PCE42323.1"/>
    </source>
</evidence>
<dbReference type="KEGG" id="rdi:CMV14_13820"/>
<organism evidence="2 3">
    <name type="scientific">Rhizorhabdus dicambivorans</name>
    <dbReference type="NCBI Taxonomy" id="1850238"/>
    <lineage>
        <taxon>Bacteria</taxon>
        <taxon>Pseudomonadati</taxon>
        <taxon>Pseudomonadota</taxon>
        <taxon>Alphaproteobacteria</taxon>
        <taxon>Sphingomonadales</taxon>
        <taxon>Sphingomonadaceae</taxon>
        <taxon>Rhizorhabdus</taxon>
    </lineage>
</organism>
<keyword evidence="1" id="KW-1133">Transmembrane helix</keyword>
<protein>
    <recommendedName>
        <fullName evidence="4">Acyltransferase</fullName>
    </recommendedName>
</protein>
<dbReference type="PANTHER" id="PTHR38592:SF3">
    <property type="entry name" value="BLL4819 PROTEIN"/>
    <property type="match status" value="1"/>
</dbReference>
<evidence type="ECO:0008006" key="4">
    <source>
        <dbReference type="Google" id="ProtNLM"/>
    </source>
</evidence>
<feature type="transmembrane region" description="Helical" evidence="1">
    <location>
        <begin position="241"/>
        <end position="260"/>
    </location>
</feature>
<proteinExistence type="predicted"/>
<feature type="transmembrane region" description="Helical" evidence="1">
    <location>
        <begin position="141"/>
        <end position="161"/>
    </location>
</feature>
<accession>A0A2A4FX98</accession>
<dbReference type="PANTHER" id="PTHR38592">
    <property type="entry name" value="BLL4819 PROTEIN"/>
    <property type="match status" value="1"/>
</dbReference>
<feature type="transmembrane region" description="Helical" evidence="1">
    <location>
        <begin position="168"/>
        <end position="188"/>
    </location>
</feature>
<dbReference type="InterPro" id="IPR014550">
    <property type="entry name" value="UCP028704_OpgC"/>
</dbReference>
<dbReference type="EMBL" id="NWUF01000008">
    <property type="protein sequence ID" value="PCE42323.1"/>
    <property type="molecule type" value="Genomic_DNA"/>
</dbReference>
<feature type="transmembrane region" description="Helical" evidence="1">
    <location>
        <begin position="280"/>
        <end position="298"/>
    </location>
</feature>
<dbReference type="Proteomes" id="UP000218934">
    <property type="component" value="Unassembled WGS sequence"/>
</dbReference>
<name>A0A2A4FX98_9SPHN</name>
<reference evidence="2 3" key="1">
    <citation type="submission" date="2017-09" db="EMBL/GenBank/DDBJ databases">
        <title>The Catabolism of 3,6-Dichlorosalicylic acid is Initiated by the Cytochrome P450 Monooxygenase DsmABC in Rhizorhabdus dicambivorans Ndbn-20.</title>
        <authorList>
            <person name="Na L."/>
        </authorList>
    </citation>
    <scope>NUCLEOTIDE SEQUENCE [LARGE SCALE GENOMIC DNA]</scope>
    <source>
        <strain evidence="2 3">Ndbn-20m</strain>
    </source>
</reference>
<keyword evidence="1" id="KW-0472">Membrane</keyword>
<feature type="transmembrane region" description="Helical" evidence="1">
    <location>
        <begin position="342"/>
        <end position="364"/>
    </location>
</feature>
<evidence type="ECO:0000256" key="1">
    <source>
        <dbReference type="SAM" id="Phobius"/>
    </source>
</evidence>
<feature type="transmembrane region" description="Helical" evidence="1">
    <location>
        <begin position="59"/>
        <end position="79"/>
    </location>
</feature>
<dbReference type="RefSeq" id="WP_083215845.1">
    <property type="nucleotide sequence ID" value="NZ_CP023449.1"/>
</dbReference>
<dbReference type="AlphaFoldDB" id="A0A2A4FX98"/>
<evidence type="ECO:0000313" key="3">
    <source>
        <dbReference type="Proteomes" id="UP000218934"/>
    </source>
</evidence>
<gene>
    <name evidence="2" type="ORF">COO09_09960</name>
</gene>
<feature type="transmembrane region" description="Helical" evidence="1">
    <location>
        <begin position="310"/>
        <end position="336"/>
    </location>
</feature>
<dbReference type="OrthoDB" id="9775975at2"/>